<gene>
    <name evidence="1" type="ORF">GCM10007423_39240</name>
</gene>
<name>A0ABQ1YYI2_9BACT</name>
<organism evidence="1 2">
    <name type="scientific">Dyadobacter endophyticus</name>
    <dbReference type="NCBI Taxonomy" id="1749036"/>
    <lineage>
        <taxon>Bacteria</taxon>
        <taxon>Pseudomonadati</taxon>
        <taxon>Bacteroidota</taxon>
        <taxon>Cytophagia</taxon>
        <taxon>Cytophagales</taxon>
        <taxon>Spirosomataceae</taxon>
        <taxon>Dyadobacter</taxon>
    </lineage>
</organism>
<sequence length="167" mass="18344">MLNVIAYAHLIPVIDGGIKVSTNPNNTKMKGADWKVQTVGPGRPCLEQWGQYTVAMATLERNGLLDDPDYINGMEDRAIVEAKENVFAFSSHLASMEVLQLISLVIAPSGISNVGQQTYHVKNGTMDVIRGNPFTERSFTQMQTAKGDKTDFVIYGTHKIAAEMRGQ</sequence>
<keyword evidence="2" id="KW-1185">Reference proteome</keyword>
<dbReference type="EMBL" id="BMIA01000003">
    <property type="protein sequence ID" value="GGH42555.1"/>
    <property type="molecule type" value="Genomic_DNA"/>
</dbReference>
<evidence type="ECO:0000313" key="2">
    <source>
        <dbReference type="Proteomes" id="UP000600214"/>
    </source>
</evidence>
<evidence type="ECO:0000313" key="1">
    <source>
        <dbReference type="EMBL" id="GGH42555.1"/>
    </source>
</evidence>
<accession>A0ABQ1YYI2</accession>
<protein>
    <submittedName>
        <fullName evidence="1">Uncharacterized protein</fullName>
    </submittedName>
</protein>
<reference evidence="2" key="1">
    <citation type="journal article" date="2019" name="Int. J. Syst. Evol. Microbiol.">
        <title>The Global Catalogue of Microorganisms (GCM) 10K type strain sequencing project: providing services to taxonomists for standard genome sequencing and annotation.</title>
        <authorList>
            <consortium name="The Broad Institute Genomics Platform"/>
            <consortium name="The Broad Institute Genome Sequencing Center for Infectious Disease"/>
            <person name="Wu L."/>
            <person name="Ma J."/>
        </authorList>
    </citation>
    <scope>NUCLEOTIDE SEQUENCE [LARGE SCALE GENOMIC DNA]</scope>
    <source>
        <strain evidence="2">CGMCC 1.15288</strain>
    </source>
</reference>
<proteinExistence type="predicted"/>
<dbReference type="Proteomes" id="UP000600214">
    <property type="component" value="Unassembled WGS sequence"/>
</dbReference>
<comment type="caution">
    <text evidence="1">The sequence shown here is derived from an EMBL/GenBank/DDBJ whole genome shotgun (WGS) entry which is preliminary data.</text>
</comment>